<evidence type="ECO:0000256" key="1">
    <source>
        <dbReference type="ARBA" id="ARBA00022468"/>
    </source>
</evidence>
<keyword evidence="4" id="KW-1185">Reference proteome</keyword>
<dbReference type="Gene3D" id="1.10.8.1310">
    <property type="match status" value="1"/>
</dbReference>
<dbReference type="GO" id="GO:0005096">
    <property type="term" value="F:GTPase activator activity"/>
    <property type="evidence" value="ECO:0007669"/>
    <property type="project" value="UniProtKB-KW"/>
</dbReference>
<name>A0AAV5RKH4_STABA</name>
<comment type="caution">
    <text evidence="3">The sequence shown here is derived from an EMBL/GenBank/DDBJ whole genome shotgun (WGS) entry which is preliminary data.</text>
</comment>
<proteinExistence type="predicted"/>
<dbReference type="AlphaFoldDB" id="A0AAV5RKH4"/>
<dbReference type="Proteomes" id="UP001362899">
    <property type="component" value="Unassembled WGS sequence"/>
</dbReference>
<feature type="domain" description="Rab-GAP TBC" evidence="2">
    <location>
        <begin position="6"/>
        <end position="156"/>
    </location>
</feature>
<evidence type="ECO:0000313" key="4">
    <source>
        <dbReference type="Proteomes" id="UP001362899"/>
    </source>
</evidence>
<dbReference type="GO" id="GO:0005789">
    <property type="term" value="C:endoplasmic reticulum membrane"/>
    <property type="evidence" value="ECO:0007669"/>
    <property type="project" value="TreeGrafter"/>
</dbReference>
<gene>
    <name evidence="3" type="ORF">DASB73_030270</name>
</gene>
<dbReference type="PANTHER" id="PTHR20913:SF7">
    <property type="entry name" value="RE60063P"/>
    <property type="match status" value="1"/>
</dbReference>
<dbReference type="InterPro" id="IPR045913">
    <property type="entry name" value="TBC20/Gyp8-like"/>
</dbReference>
<evidence type="ECO:0000259" key="2">
    <source>
        <dbReference type="Pfam" id="PF00566"/>
    </source>
</evidence>
<keyword evidence="1" id="KW-0343">GTPase activation</keyword>
<dbReference type="EMBL" id="BTGC01000008">
    <property type="protein sequence ID" value="GMM52064.1"/>
    <property type="molecule type" value="Genomic_DNA"/>
</dbReference>
<dbReference type="SUPFAM" id="SSF47923">
    <property type="entry name" value="Ypt/Rab-GAP domain of gyp1p"/>
    <property type="match status" value="1"/>
</dbReference>
<reference evidence="3 4" key="1">
    <citation type="journal article" date="2023" name="Elife">
        <title>Identification of key yeast species and microbe-microbe interactions impacting larval growth of Drosophila in the wild.</title>
        <authorList>
            <person name="Mure A."/>
            <person name="Sugiura Y."/>
            <person name="Maeda R."/>
            <person name="Honda K."/>
            <person name="Sakurai N."/>
            <person name="Takahashi Y."/>
            <person name="Watada M."/>
            <person name="Katoh T."/>
            <person name="Gotoh A."/>
            <person name="Gotoh Y."/>
            <person name="Taniguchi I."/>
            <person name="Nakamura K."/>
            <person name="Hayashi T."/>
            <person name="Katayama T."/>
            <person name="Uemura T."/>
            <person name="Hattori Y."/>
        </authorList>
    </citation>
    <scope>NUCLEOTIDE SEQUENCE [LARGE SCALE GENOMIC DNA]</scope>
    <source>
        <strain evidence="3 4">SB-73</strain>
    </source>
</reference>
<dbReference type="PANTHER" id="PTHR20913">
    <property type="entry name" value="TBC1 DOMAIN FAMILY MEMBER 20/GTPASE"/>
    <property type="match status" value="1"/>
</dbReference>
<accession>A0AAV5RKH4</accession>
<protein>
    <recommendedName>
        <fullName evidence="2">Rab-GAP TBC domain-containing protein</fullName>
    </recommendedName>
</protein>
<dbReference type="GO" id="GO:0006888">
    <property type="term" value="P:endoplasmic reticulum to Golgi vesicle-mediated transport"/>
    <property type="evidence" value="ECO:0007669"/>
    <property type="project" value="TreeGrafter"/>
</dbReference>
<evidence type="ECO:0000313" key="3">
    <source>
        <dbReference type="EMBL" id="GMM52064.1"/>
    </source>
</evidence>
<organism evidence="3 4">
    <name type="scientific">Starmerella bacillaris</name>
    <name type="common">Yeast</name>
    <name type="synonym">Candida zemplinina</name>
    <dbReference type="NCBI Taxonomy" id="1247836"/>
    <lineage>
        <taxon>Eukaryota</taxon>
        <taxon>Fungi</taxon>
        <taxon>Dikarya</taxon>
        <taxon>Ascomycota</taxon>
        <taxon>Saccharomycotina</taxon>
        <taxon>Dipodascomycetes</taxon>
        <taxon>Dipodascales</taxon>
        <taxon>Trichomonascaceae</taxon>
        <taxon>Starmerella</taxon>
    </lineage>
</organism>
<dbReference type="InterPro" id="IPR035969">
    <property type="entry name" value="Rab-GAP_TBC_sf"/>
</dbReference>
<dbReference type="InterPro" id="IPR000195">
    <property type="entry name" value="Rab-GAP-TBC_dom"/>
</dbReference>
<sequence length="244" mass="27593">MSEYRDRKQVELDVQRLSLNKASSSKLNKRIRKILQANPDLHYYQGFHDIAQHTKSTKQLEQLAFNHLRDFLATDFQPTLQILQLVPELLVLADPDAVGKQIQGQNSDMISKGLFAVSPIITLFSHTCDDPQLITHIIQKVLKHGISYSIYLFVALCVQPDCRTLILEASDPDEIYMALINVGSKLDMENISIVEMHANKIKSQHPLSSLESFSQISQYSVLKTGSLTNTNTVMFTVRQIGKPQ</sequence>
<dbReference type="Gene3D" id="1.10.472.80">
    <property type="entry name" value="Ypt/Rab-GAP domain of gyp1p, domain 3"/>
    <property type="match status" value="1"/>
</dbReference>
<dbReference type="Pfam" id="PF00566">
    <property type="entry name" value="RabGAP-TBC"/>
    <property type="match status" value="1"/>
</dbReference>